<dbReference type="InterPro" id="IPR036318">
    <property type="entry name" value="FAD-bd_PCMH-like_sf"/>
</dbReference>
<dbReference type="InterPro" id="IPR012951">
    <property type="entry name" value="BBE"/>
</dbReference>
<dbReference type="PROSITE" id="PS51387">
    <property type="entry name" value="FAD_PCMH"/>
    <property type="match status" value="1"/>
</dbReference>
<keyword evidence="3" id="KW-0285">Flavoprotein</keyword>
<sequence>MDDRRLLSSSSPRARSQGVLAALGLLVASSFLCLRARSKTIPQGGVALGAISSDDAKSGVTVVAGAAAGSLVLLRNAAKQTTPRFVVVARSSSDVEEAVRYARRERLRVTVLATGHDYDGRSCGADTLNINTHQMRWARFVGPDLMSVGPGTPWMDVIEAALEAGMAPVAGYDASVGVSGFTLGGGHGPLSRQHGLGADHLVAATVVGADGIARAADDRLLRALRGGGGGTFGIVTELVIRVVPAPKQVTQLGFKNAPVDEAFMDRFFHNATWWKLLPPAWAGWKNLWCKDGVPRATGVYLYTGDDPNPLDLESMRDLYPALKDYARVDAFPSLLHFAKHLGSSPLGSHARQSIANVFVETIHPNLTDLVLKAACDATEDLTIFYNDVLGGDVIKNPPYPSAVATGFRDALFEVGANVFWTNPRDDAANVQASYEANKPLVDIAPASYLNEWTSHPRHLRVDDWFSRFYGGKENYDALLRVKTEIDPCNMFWVRHGVGSDQPSFFDRC</sequence>
<dbReference type="PROSITE" id="PS00862">
    <property type="entry name" value="OX2_COVAL_FAD"/>
    <property type="match status" value="1"/>
</dbReference>
<dbReference type="Proteomes" id="UP001230188">
    <property type="component" value="Unassembled WGS sequence"/>
</dbReference>
<evidence type="ECO:0000256" key="2">
    <source>
        <dbReference type="ARBA" id="ARBA00005466"/>
    </source>
</evidence>
<comment type="caution">
    <text evidence="7">The sequence shown here is derived from an EMBL/GenBank/DDBJ whole genome shotgun (WGS) entry which is preliminary data.</text>
</comment>
<dbReference type="Gene3D" id="3.40.462.20">
    <property type="match status" value="1"/>
</dbReference>
<comment type="cofactor">
    <cofactor evidence="1">
        <name>FAD</name>
        <dbReference type="ChEBI" id="CHEBI:57692"/>
    </cofactor>
</comment>
<evidence type="ECO:0000256" key="4">
    <source>
        <dbReference type="ARBA" id="ARBA00022827"/>
    </source>
</evidence>
<evidence type="ECO:0000256" key="3">
    <source>
        <dbReference type="ARBA" id="ARBA00022630"/>
    </source>
</evidence>
<dbReference type="InterPro" id="IPR006093">
    <property type="entry name" value="Oxy_OxRdtase_FAD_BS"/>
</dbReference>
<proteinExistence type="inferred from homology"/>
<protein>
    <recommendedName>
        <fullName evidence="6">FAD-binding PCMH-type domain-containing protein</fullName>
    </recommendedName>
</protein>
<organism evidence="7 8">
    <name type="scientific">Chrysophaeum taylorii</name>
    <dbReference type="NCBI Taxonomy" id="2483200"/>
    <lineage>
        <taxon>Eukaryota</taxon>
        <taxon>Sar</taxon>
        <taxon>Stramenopiles</taxon>
        <taxon>Ochrophyta</taxon>
        <taxon>Pelagophyceae</taxon>
        <taxon>Pelagomonadales</taxon>
        <taxon>Pelagomonadaceae</taxon>
        <taxon>Chrysophaeum</taxon>
    </lineage>
</organism>
<evidence type="ECO:0000313" key="7">
    <source>
        <dbReference type="EMBL" id="KAJ8614065.1"/>
    </source>
</evidence>
<dbReference type="Pfam" id="PF08031">
    <property type="entry name" value="BBE"/>
    <property type="match status" value="1"/>
</dbReference>
<accession>A0AAD7XUJ9</accession>
<dbReference type="GO" id="GO:0071949">
    <property type="term" value="F:FAD binding"/>
    <property type="evidence" value="ECO:0007669"/>
    <property type="project" value="InterPro"/>
</dbReference>
<dbReference type="InterPro" id="IPR016169">
    <property type="entry name" value="FAD-bd_PCMH_sub2"/>
</dbReference>
<comment type="similarity">
    <text evidence="2">Belongs to the oxygen-dependent FAD-linked oxidoreductase family.</text>
</comment>
<evidence type="ECO:0000256" key="5">
    <source>
        <dbReference type="ARBA" id="ARBA00023002"/>
    </source>
</evidence>
<dbReference type="InterPro" id="IPR006094">
    <property type="entry name" value="Oxid_FAD_bind_N"/>
</dbReference>
<dbReference type="PANTHER" id="PTHR42973">
    <property type="entry name" value="BINDING OXIDOREDUCTASE, PUTATIVE (AFU_ORTHOLOGUE AFUA_1G17690)-RELATED"/>
    <property type="match status" value="1"/>
</dbReference>
<feature type="domain" description="FAD-binding PCMH-type" evidence="6">
    <location>
        <begin position="78"/>
        <end position="245"/>
    </location>
</feature>
<dbReference type="Pfam" id="PF01565">
    <property type="entry name" value="FAD_binding_4"/>
    <property type="match status" value="1"/>
</dbReference>
<keyword evidence="4" id="KW-0274">FAD</keyword>
<keyword evidence="5" id="KW-0560">Oxidoreductase</keyword>
<dbReference type="InterPro" id="IPR050416">
    <property type="entry name" value="FAD-linked_Oxidoreductase"/>
</dbReference>
<keyword evidence="8" id="KW-1185">Reference proteome</keyword>
<reference evidence="7" key="1">
    <citation type="submission" date="2023-01" db="EMBL/GenBank/DDBJ databases">
        <title>Metagenome sequencing of chrysophaentin producing Chrysophaeum taylorii.</title>
        <authorList>
            <person name="Davison J."/>
            <person name="Bewley C."/>
        </authorList>
    </citation>
    <scope>NUCLEOTIDE SEQUENCE</scope>
    <source>
        <strain evidence="7">NIES-1699</strain>
    </source>
</reference>
<evidence type="ECO:0000256" key="1">
    <source>
        <dbReference type="ARBA" id="ARBA00001974"/>
    </source>
</evidence>
<dbReference type="Gene3D" id="3.30.465.10">
    <property type="match status" value="1"/>
</dbReference>
<evidence type="ECO:0000259" key="6">
    <source>
        <dbReference type="PROSITE" id="PS51387"/>
    </source>
</evidence>
<evidence type="ECO:0000313" key="8">
    <source>
        <dbReference type="Proteomes" id="UP001230188"/>
    </source>
</evidence>
<dbReference type="EMBL" id="JAQMWT010000012">
    <property type="protein sequence ID" value="KAJ8614065.1"/>
    <property type="molecule type" value="Genomic_DNA"/>
</dbReference>
<dbReference type="AlphaFoldDB" id="A0AAD7XUJ9"/>
<gene>
    <name evidence="7" type="ORF">CTAYLR_005832</name>
</gene>
<dbReference type="InterPro" id="IPR016166">
    <property type="entry name" value="FAD-bd_PCMH"/>
</dbReference>
<dbReference type="PANTHER" id="PTHR42973:SF39">
    <property type="entry name" value="FAD-BINDING PCMH-TYPE DOMAIN-CONTAINING PROTEIN"/>
    <property type="match status" value="1"/>
</dbReference>
<dbReference type="SUPFAM" id="SSF56176">
    <property type="entry name" value="FAD-binding/transporter-associated domain-like"/>
    <property type="match status" value="1"/>
</dbReference>
<dbReference type="GO" id="GO:0016491">
    <property type="term" value="F:oxidoreductase activity"/>
    <property type="evidence" value="ECO:0007669"/>
    <property type="project" value="UniProtKB-KW"/>
</dbReference>
<name>A0AAD7XUJ9_9STRA</name>